<evidence type="ECO:0000256" key="5">
    <source>
        <dbReference type="PROSITE-ProRule" id="PRU00206"/>
    </source>
</evidence>
<dbReference type="SMART" id="SM00208">
    <property type="entry name" value="TNFR"/>
    <property type="match status" value="3"/>
</dbReference>
<dbReference type="GO" id="GO:0002724">
    <property type="term" value="P:regulation of T cell cytokine production"/>
    <property type="evidence" value="ECO:0007669"/>
    <property type="project" value="TreeGrafter"/>
</dbReference>
<dbReference type="GO" id="GO:0048714">
    <property type="term" value="P:positive regulation of oligodendrocyte differentiation"/>
    <property type="evidence" value="ECO:0007669"/>
    <property type="project" value="TreeGrafter"/>
</dbReference>
<reference evidence="9" key="1">
    <citation type="submission" date="2019-03" db="UniProtKB">
        <authorList>
            <consortium name="Ensembl"/>
        </authorList>
    </citation>
    <scope>IDENTIFICATION</scope>
</reference>
<dbReference type="Ensembl" id="ENSUMAT00000036182.1">
    <property type="protein sequence ID" value="ENSUMAP00000030609.1"/>
    <property type="gene ID" value="ENSUMAG00000022101.1"/>
</dbReference>
<sequence length="263" mass="27592">GVALSRSSLGGLSLHLWAAGNVALLPYALEPGSKCGHREYFNQRAQMCCSMCPPGFHAQSFCTETSDTVCARCEDSTYTQLWNWVPECLSCGSRCSSGTATSDVVCAPCAPGTFSNTTSSTDPCRPHRTCSSVAVPGNASVDAVCTSVSPTLGMAPRPASTSQPGPTQSQRGEPTPGPSMAPSTSVLFPMVPSPPTEGLSTISEWCLPVFCHDLPGTVIKNCWVGVVGSAFYLQGEMVSWLPFLMNSLAGALGRSPHGFPFWG</sequence>
<dbReference type="GO" id="GO:0042129">
    <property type="term" value="P:regulation of T cell proliferation"/>
    <property type="evidence" value="ECO:0007669"/>
    <property type="project" value="TreeGrafter"/>
</dbReference>
<feature type="disulfide bond" evidence="5">
    <location>
        <begin position="49"/>
        <end position="62"/>
    </location>
</feature>
<dbReference type="InterPro" id="IPR051670">
    <property type="entry name" value="TNF_chemokine_rcpt-like"/>
</dbReference>
<comment type="caution">
    <text evidence="5">Lacks conserved residue(s) required for the propagation of feature annotation.</text>
</comment>
<dbReference type="GO" id="GO:0031643">
    <property type="term" value="P:positive regulation of myelination"/>
    <property type="evidence" value="ECO:0007669"/>
    <property type="project" value="TreeGrafter"/>
</dbReference>
<dbReference type="GO" id="GO:0097191">
    <property type="term" value="P:extrinsic apoptotic signaling pathway"/>
    <property type="evidence" value="ECO:0007669"/>
    <property type="project" value="TreeGrafter"/>
</dbReference>
<dbReference type="PANTHER" id="PTHR47386">
    <property type="entry name" value="TUMOR NECROSIS FACTOR RECEPTOR SUPERFAMILY MEMBER 1B"/>
    <property type="match status" value="1"/>
</dbReference>
<feature type="disulfide bond" evidence="5">
    <location>
        <begin position="109"/>
        <end position="124"/>
    </location>
</feature>
<keyword evidence="3 5" id="KW-1015">Disulfide bond</keyword>
<keyword evidence="2" id="KW-0677">Repeat</keyword>
<dbReference type="SUPFAM" id="SSF57586">
    <property type="entry name" value="TNF receptor-like"/>
    <property type="match status" value="1"/>
</dbReference>
<dbReference type="PROSITE" id="PS00652">
    <property type="entry name" value="TNFR_NGFR_1"/>
    <property type="match status" value="1"/>
</dbReference>
<evidence type="ECO:0000259" key="8">
    <source>
        <dbReference type="PROSITE" id="PS50050"/>
    </source>
</evidence>
<evidence type="ECO:0000256" key="4">
    <source>
        <dbReference type="ARBA" id="ARBA00023180"/>
    </source>
</evidence>
<feature type="domain" description="TNFR-Cys" evidence="8">
    <location>
        <begin position="108"/>
        <end position="145"/>
    </location>
</feature>
<protein>
    <recommendedName>
        <fullName evidence="8">TNFR-Cys domain-containing protein</fullName>
    </recommendedName>
</protein>
<dbReference type="GO" id="GO:0051044">
    <property type="term" value="P:positive regulation of membrane protein ectodomain proteolysis"/>
    <property type="evidence" value="ECO:0007669"/>
    <property type="project" value="TreeGrafter"/>
</dbReference>
<feature type="signal peptide" evidence="7">
    <location>
        <begin position="1"/>
        <end position="23"/>
    </location>
</feature>
<dbReference type="GO" id="GO:0005031">
    <property type="term" value="F:tumor necrosis factor receptor activity"/>
    <property type="evidence" value="ECO:0007669"/>
    <property type="project" value="TreeGrafter"/>
</dbReference>
<accession>A0A452VAI6</accession>
<dbReference type="Pfam" id="PF00020">
    <property type="entry name" value="TNFR_c6"/>
    <property type="match status" value="1"/>
</dbReference>
<evidence type="ECO:0000256" key="2">
    <source>
        <dbReference type="ARBA" id="ARBA00022737"/>
    </source>
</evidence>
<feature type="repeat" description="TNFR-Cys" evidence="5">
    <location>
        <begin position="34"/>
        <end position="70"/>
    </location>
</feature>
<feature type="compositionally biased region" description="Polar residues" evidence="6">
    <location>
        <begin position="159"/>
        <end position="172"/>
    </location>
</feature>
<keyword evidence="1 7" id="KW-0732">Signal</keyword>
<feature type="domain" description="TNFR-Cys" evidence="8">
    <location>
        <begin position="34"/>
        <end position="70"/>
    </location>
</feature>
<organism evidence="9">
    <name type="scientific">Ursus maritimus</name>
    <name type="common">Polar bear</name>
    <name type="synonym">Thalarctos maritimus</name>
    <dbReference type="NCBI Taxonomy" id="29073"/>
    <lineage>
        <taxon>Eukaryota</taxon>
        <taxon>Metazoa</taxon>
        <taxon>Chordata</taxon>
        <taxon>Craniata</taxon>
        <taxon>Vertebrata</taxon>
        <taxon>Euteleostomi</taxon>
        <taxon>Mammalia</taxon>
        <taxon>Eutheria</taxon>
        <taxon>Laurasiatheria</taxon>
        <taxon>Carnivora</taxon>
        <taxon>Caniformia</taxon>
        <taxon>Ursidae</taxon>
        <taxon>Ursus</taxon>
    </lineage>
</organism>
<feature type="disulfide bond" evidence="5">
    <location>
        <begin position="52"/>
        <end position="70"/>
    </location>
</feature>
<proteinExistence type="predicted"/>
<dbReference type="GO" id="GO:0150079">
    <property type="term" value="P:negative regulation of neuroinflammatory response"/>
    <property type="evidence" value="ECO:0007669"/>
    <property type="project" value="TreeGrafter"/>
</dbReference>
<dbReference type="Gene3D" id="2.10.50.10">
    <property type="entry name" value="Tumor Necrosis Factor Receptor, subunit A, domain 2"/>
    <property type="match status" value="2"/>
</dbReference>
<feature type="region of interest" description="Disordered" evidence="6">
    <location>
        <begin position="152"/>
        <end position="185"/>
    </location>
</feature>
<dbReference type="PROSITE" id="PS50050">
    <property type="entry name" value="TNFR_NGFR_2"/>
    <property type="match status" value="2"/>
</dbReference>
<dbReference type="AlphaFoldDB" id="A0A452VAI6"/>
<name>A0A452VAI6_URSMA</name>
<evidence type="ECO:0000256" key="3">
    <source>
        <dbReference type="ARBA" id="ARBA00023157"/>
    </source>
</evidence>
<dbReference type="GO" id="GO:0043120">
    <property type="term" value="F:tumor necrosis factor binding"/>
    <property type="evidence" value="ECO:0007669"/>
    <property type="project" value="TreeGrafter"/>
</dbReference>
<feature type="repeat" description="TNFR-Cys" evidence="5">
    <location>
        <begin position="108"/>
        <end position="145"/>
    </location>
</feature>
<evidence type="ECO:0000313" key="9">
    <source>
        <dbReference type="Ensembl" id="ENSUMAP00000030609"/>
    </source>
</evidence>
<dbReference type="GO" id="GO:0008630">
    <property type="term" value="P:intrinsic apoptotic signaling pathway in response to DNA damage"/>
    <property type="evidence" value="ECO:0007669"/>
    <property type="project" value="TreeGrafter"/>
</dbReference>
<feature type="chain" id="PRO_5019497805" description="TNFR-Cys domain-containing protein" evidence="7">
    <location>
        <begin position="24"/>
        <end position="263"/>
    </location>
</feature>
<evidence type="ECO:0000256" key="6">
    <source>
        <dbReference type="SAM" id="MobiDB-lite"/>
    </source>
</evidence>
<dbReference type="InterPro" id="IPR001368">
    <property type="entry name" value="TNFR/NGFR_Cys_rich_reg"/>
</dbReference>
<dbReference type="PANTHER" id="PTHR47386:SF1">
    <property type="entry name" value="TUMOR NECROSIS FACTOR RECEPTOR SUPERFAMILY MEMBER 1B"/>
    <property type="match status" value="1"/>
</dbReference>
<evidence type="ECO:0000256" key="7">
    <source>
        <dbReference type="SAM" id="SignalP"/>
    </source>
</evidence>
<keyword evidence="4" id="KW-0325">Glycoprotein</keyword>
<evidence type="ECO:0000256" key="1">
    <source>
        <dbReference type="ARBA" id="ARBA00022729"/>
    </source>
</evidence>
<dbReference type="GeneTree" id="ENSGT00940000161800"/>